<reference evidence="2" key="1">
    <citation type="submission" date="2014-09" db="EMBL/GenBank/DDBJ databases">
        <authorList>
            <person name="Mudge J."/>
            <person name="Ramaraj T."/>
            <person name="Lindquist I.E."/>
            <person name="Bharti A.K."/>
            <person name="Sundararajan A."/>
            <person name="Cameron C.T."/>
            <person name="Woodward J.E."/>
            <person name="May G.D."/>
            <person name="Brubaker C."/>
            <person name="Broadhvest J."/>
            <person name="Wilkins T.A."/>
        </authorList>
    </citation>
    <scope>NUCLEOTIDE SEQUENCE</scope>
    <source>
        <strain evidence="2">cv. AKA8401</strain>
    </source>
</reference>
<dbReference type="Proteomes" id="UP000032142">
    <property type="component" value="Unassembled WGS sequence"/>
</dbReference>
<accession>A0A0B0P467</accession>
<evidence type="ECO:0000313" key="1">
    <source>
        <dbReference type="EMBL" id="KHG21538.1"/>
    </source>
</evidence>
<dbReference type="EMBL" id="KN418854">
    <property type="protein sequence ID" value="KHG21538.1"/>
    <property type="molecule type" value="Genomic_DNA"/>
</dbReference>
<evidence type="ECO:0000313" key="2">
    <source>
        <dbReference type="Proteomes" id="UP000032142"/>
    </source>
</evidence>
<protein>
    <submittedName>
        <fullName evidence="1">Uncharacterized protein</fullName>
    </submittedName>
</protein>
<keyword evidence="2" id="KW-1185">Reference proteome</keyword>
<sequence>MVKTTIFAYEC</sequence>
<organism evidence="1 2">
    <name type="scientific">Gossypium arboreum</name>
    <name type="common">Tree cotton</name>
    <name type="synonym">Gossypium nanking</name>
    <dbReference type="NCBI Taxonomy" id="29729"/>
    <lineage>
        <taxon>Eukaryota</taxon>
        <taxon>Viridiplantae</taxon>
        <taxon>Streptophyta</taxon>
        <taxon>Embryophyta</taxon>
        <taxon>Tracheophyta</taxon>
        <taxon>Spermatophyta</taxon>
        <taxon>Magnoliopsida</taxon>
        <taxon>eudicotyledons</taxon>
        <taxon>Gunneridae</taxon>
        <taxon>Pentapetalae</taxon>
        <taxon>rosids</taxon>
        <taxon>malvids</taxon>
        <taxon>Malvales</taxon>
        <taxon>Malvaceae</taxon>
        <taxon>Malvoideae</taxon>
        <taxon>Gossypium</taxon>
    </lineage>
</organism>
<name>A0A0B0P467_GOSAR</name>
<gene>
    <name evidence="1" type="ORF">F383_27025</name>
</gene>
<proteinExistence type="predicted"/>